<reference evidence="8 9" key="1">
    <citation type="journal article" date="2021" name="Sci. Rep.">
        <title>Chromosome anchoring in Senegalese sole (Solea senegalensis) reveals sex-associated markers and genome rearrangements in flatfish.</title>
        <authorList>
            <person name="Guerrero-Cozar I."/>
            <person name="Gomez-Garrido J."/>
            <person name="Berbel C."/>
            <person name="Martinez-Blanch J.F."/>
            <person name="Alioto T."/>
            <person name="Claros M.G."/>
            <person name="Gagnaire P.A."/>
            <person name="Manchado M."/>
        </authorList>
    </citation>
    <scope>NUCLEOTIDE SEQUENCE [LARGE SCALE GENOMIC DNA]</scope>
    <source>
        <strain evidence="8">Sse05_10M</strain>
    </source>
</reference>
<sequence>MKVYFCGSIRGGREDVVIYQKIVKKLQSYGSVLTEHVSSAELTHRGEDASDAADRFIHDRDVDWLRQSDAVVAEVTQPSLGVGYELGRVVDMKKKTLCLFRPASGRVLSAMIRGAHDGELFVVKDYSEDDMEDVVDEFFAVMKQT</sequence>
<dbReference type="GO" id="GO:0005634">
    <property type="term" value="C:nucleus"/>
    <property type="evidence" value="ECO:0007669"/>
    <property type="project" value="UniProtKB-SubCell"/>
</dbReference>
<comment type="catalytic activity">
    <reaction evidence="6">
        <text>5-hydroxymethyl-dUMP + H2O = 5-hydroxymethyluracil + 2-deoxy-D-ribose 5-phosphate</text>
        <dbReference type="Rhea" id="RHEA:77099"/>
        <dbReference type="ChEBI" id="CHEBI:15377"/>
        <dbReference type="ChEBI" id="CHEBI:16964"/>
        <dbReference type="ChEBI" id="CHEBI:62877"/>
        <dbReference type="ChEBI" id="CHEBI:90409"/>
    </reaction>
    <physiologicalReaction direction="left-to-right" evidence="6">
        <dbReference type="Rhea" id="RHEA:77100"/>
    </physiologicalReaction>
</comment>
<comment type="catalytic activity">
    <reaction evidence="7">
        <text>a purine 2'-deoxyribonucleoside 5'-phosphate + H2O = a purine nucleobase + 2-deoxy-D-ribose 5-phosphate</text>
        <dbReference type="Rhea" id="RHEA:51132"/>
        <dbReference type="ChEBI" id="CHEBI:15377"/>
        <dbReference type="ChEBI" id="CHEBI:26386"/>
        <dbReference type="ChEBI" id="CHEBI:62877"/>
        <dbReference type="ChEBI" id="CHEBI:142198"/>
    </reaction>
</comment>
<dbReference type="FunFam" id="3.40.50.450:FF:000019">
    <property type="entry name" value="2'-deoxynucleoside 5'-phosphate N-hydrolase 1"/>
    <property type="match status" value="1"/>
</dbReference>
<evidence type="ECO:0000256" key="7">
    <source>
        <dbReference type="HAMAP-Rule" id="MF_03036"/>
    </source>
</evidence>
<comment type="subunit">
    <text evidence="1 7">Monomer and homodimer.</text>
</comment>
<protein>
    <recommendedName>
        <fullName evidence="7">2'-deoxynucleoside 5'-phosphate N-hydrolase 1</fullName>
        <ecNumber evidence="7">3.2.2.-</ecNumber>
    </recommendedName>
</protein>
<evidence type="ECO:0000256" key="2">
    <source>
        <dbReference type="ARBA" id="ARBA00022553"/>
    </source>
</evidence>
<dbReference type="InterPro" id="IPR007710">
    <property type="entry name" value="Nucleoside_deoxyribTrfase"/>
</dbReference>
<dbReference type="AlphaFoldDB" id="A0AAV6S569"/>
<dbReference type="RefSeq" id="XP_043902476.1">
    <property type="nucleotide sequence ID" value="XM_044046541.1"/>
</dbReference>
<comment type="subcellular location">
    <subcellularLocation>
        <location evidence="7">Cytoplasm</location>
    </subcellularLocation>
    <subcellularLocation>
        <location evidence="7">Nucleus</location>
    </subcellularLocation>
</comment>
<dbReference type="EC" id="3.2.2.-" evidence="7"/>
<dbReference type="PANTHER" id="PTHR15364:SF0">
    <property type="entry name" value="2'-DEOXYNUCLEOSIDE 5'-PHOSPHATE N-HYDROLASE 1"/>
    <property type="match status" value="1"/>
</dbReference>
<keyword evidence="7" id="KW-0963">Cytoplasm</keyword>
<keyword evidence="9" id="KW-1185">Reference proteome</keyword>
<dbReference type="GO" id="GO:0005737">
    <property type="term" value="C:cytoplasm"/>
    <property type="evidence" value="ECO:0007669"/>
    <property type="project" value="UniProtKB-SubCell"/>
</dbReference>
<keyword evidence="2" id="KW-0597">Phosphoprotein</keyword>
<evidence type="ECO:0000313" key="8">
    <source>
        <dbReference type="EMBL" id="KAG7512239.1"/>
    </source>
</evidence>
<comment type="caution">
    <text evidence="8">The sequence shown here is derived from an EMBL/GenBank/DDBJ whole genome shotgun (WGS) entry which is preliminary data.</text>
</comment>
<dbReference type="InterPro" id="IPR051239">
    <property type="entry name" value="2'-dNMP_N-hydrolase"/>
</dbReference>
<feature type="binding site" evidence="7">
    <location>
        <begin position="109"/>
        <end position="111"/>
    </location>
    <ligand>
        <name>substrate</name>
        <note>ligand shared between homodimeric partners</note>
    </ligand>
</feature>
<gene>
    <name evidence="7" type="primary">DNPH1</name>
    <name evidence="8" type="ORF">JOB18_024056</name>
</gene>
<evidence type="ECO:0000256" key="4">
    <source>
        <dbReference type="ARBA" id="ARBA00023080"/>
    </source>
</evidence>
<accession>A0AAV6S569</accession>
<evidence type="ECO:0000256" key="6">
    <source>
        <dbReference type="ARBA" id="ARBA00047460"/>
    </source>
</evidence>
<proteinExistence type="inferred from homology"/>
<keyword evidence="3 7" id="KW-0378">Hydrolase</keyword>
<dbReference type="GO" id="GO:0006195">
    <property type="term" value="P:purine nucleotide catabolic process"/>
    <property type="evidence" value="ECO:0007669"/>
    <property type="project" value="UniProtKB-ARBA"/>
</dbReference>
<feature type="binding site" description="in other chain" evidence="7">
    <location>
        <position position="19"/>
    </location>
    <ligand>
        <name>substrate</name>
        <note>ligand shared between homodimeric partners</note>
    </ligand>
</feature>
<dbReference type="Pfam" id="PF05014">
    <property type="entry name" value="Nuc_deoxyrib_tr"/>
    <property type="match status" value="1"/>
</dbReference>
<dbReference type="InterPro" id="IPR028607">
    <property type="entry name" value="DNPH1"/>
</dbReference>
<keyword evidence="5 7" id="KW-0326">Glycosidase</keyword>
<feature type="binding site" description="in other chain" evidence="7">
    <location>
        <position position="85"/>
    </location>
    <ligand>
        <name>substrate</name>
        <note>ligand shared between homodimeric partners</note>
    </ligand>
</feature>
<dbReference type="GO" id="GO:0009159">
    <property type="term" value="P:deoxyribonucleoside monophosphate catabolic process"/>
    <property type="evidence" value="ECO:0007669"/>
    <property type="project" value="InterPro"/>
</dbReference>
<organism evidence="8 9">
    <name type="scientific">Solea senegalensis</name>
    <name type="common">Senegalese sole</name>
    <dbReference type="NCBI Taxonomy" id="28829"/>
    <lineage>
        <taxon>Eukaryota</taxon>
        <taxon>Metazoa</taxon>
        <taxon>Chordata</taxon>
        <taxon>Craniata</taxon>
        <taxon>Vertebrata</taxon>
        <taxon>Euteleostomi</taxon>
        <taxon>Actinopterygii</taxon>
        <taxon>Neopterygii</taxon>
        <taxon>Teleostei</taxon>
        <taxon>Neoteleostei</taxon>
        <taxon>Acanthomorphata</taxon>
        <taxon>Carangaria</taxon>
        <taxon>Pleuronectiformes</taxon>
        <taxon>Pleuronectoidei</taxon>
        <taxon>Soleidae</taxon>
        <taxon>Solea</taxon>
    </lineage>
</organism>
<evidence type="ECO:0000256" key="1">
    <source>
        <dbReference type="ARBA" id="ARBA00011407"/>
    </source>
</evidence>
<dbReference type="GO" id="GO:0009116">
    <property type="term" value="P:nucleoside metabolic process"/>
    <property type="evidence" value="ECO:0007669"/>
    <property type="project" value="UniProtKB-UniRule"/>
</dbReference>
<evidence type="ECO:0000256" key="5">
    <source>
        <dbReference type="ARBA" id="ARBA00023295"/>
    </source>
</evidence>
<keyword evidence="4 7" id="KW-0546">Nucleotide metabolism</keyword>
<dbReference type="GeneID" id="122782257"/>
<dbReference type="Proteomes" id="UP000693946">
    <property type="component" value="Linkage Group LG15"/>
</dbReference>
<name>A0AAV6S569_SOLSE</name>
<evidence type="ECO:0000313" key="9">
    <source>
        <dbReference type="Proteomes" id="UP000693946"/>
    </source>
</evidence>
<dbReference type="HAMAP" id="MF_03036">
    <property type="entry name" value="Nuc_phosphate_hydrolase"/>
    <property type="match status" value="1"/>
</dbReference>
<dbReference type="GO" id="GO:0070694">
    <property type="term" value="F:5-hydroxymethyl-dUMP N-hydrolase activity"/>
    <property type="evidence" value="ECO:0007669"/>
    <property type="project" value="InterPro"/>
</dbReference>
<dbReference type="EMBL" id="JAGKHQ010000007">
    <property type="protein sequence ID" value="KAG7512239.1"/>
    <property type="molecule type" value="Genomic_DNA"/>
</dbReference>
<dbReference type="PANTHER" id="PTHR15364">
    <property type="entry name" value="2'-DEOXYNUCLEOSIDE 5'-PHOSPHATE N-HYDROLASE 1"/>
    <property type="match status" value="1"/>
</dbReference>
<dbReference type="GO" id="GO:0042802">
    <property type="term" value="F:identical protein binding"/>
    <property type="evidence" value="ECO:0007669"/>
    <property type="project" value="UniProtKB-ARBA"/>
</dbReference>
<comment type="function">
    <text evidence="7">Catalyzes the cleavage of the N-glycosidic bond of deoxyribonucleoside 5'-monophosphates to yield deoxyribose 5-phosphate and a purine or pyrimidine base. Deoxyribonucleoside 5'-monophosphates containing purine bases are preferred to those containing pyrimidine bases.</text>
</comment>
<comment type="similarity">
    <text evidence="7">Belongs to the 2'-deoxynucleoside 5'-phosphate N-hydrolase 1 family.</text>
</comment>
<feature type="binding site" description="in other chain" evidence="7">
    <location>
        <begin position="4"/>
        <end position="10"/>
    </location>
    <ligand>
        <name>substrate</name>
        <note>ligand shared between homodimeric partners</note>
    </ligand>
</feature>
<comment type="catalytic activity">
    <reaction evidence="7">
        <text>a pyrimidine 2'-deoxyribonucleoside 5'-phosphate + H2O = a pyrimidine nucleobase + 2-deoxy-D-ribose 5-phosphate</text>
        <dbReference type="Rhea" id="RHEA:57852"/>
        <dbReference type="ChEBI" id="CHEBI:15377"/>
        <dbReference type="ChEBI" id="CHEBI:26432"/>
        <dbReference type="ChEBI" id="CHEBI:62877"/>
        <dbReference type="ChEBI" id="CHEBI:142209"/>
    </reaction>
</comment>
<evidence type="ECO:0000256" key="3">
    <source>
        <dbReference type="ARBA" id="ARBA00022801"/>
    </source>
</evidence>
<keyword evidence="7" id="KW-0539">Nucleus</keyword>